<dbReference type="Gene3D" id="1.10.10.60">
    <property type="entry name" value="Homeodomain-like"/>
    <property type="match status" value="1"/>
</dbReference>
<reference evidence="1 2" key="1">
    <citation type="submission" date="2019-03" db="EMBL/GenBank/DDBJ databases">
        <title>Genomic Encyclopedia of Type Strains, Phase IV (KMG-IV): sequencing the most valuable type-strain genomes for metagenomic binning, comparative biology and taxonomic classification.</title>
        <authorList>
            <person name="Goeker M."/>
        </authorList>
    </citation>
    <scope>NUCLEOTIDE SEQUENCE [LARGE SCALE GENOMIC DNA]</scope>
    <source>
        <strain evidence="1 2">DSM 13575</strain>
    </source>
</reference>
<dbReference type="EMBL" id="SODZ01000008">
    <property type="protein sequence ID" value="TDX14971.1"/>
    <property type="molecule type" value="Genomic_DNA"/>
</dbReference>
<proteinExistence type="predicted"/>
<evidence type="ECO:0000313" key="1">
    <source>
        <dbReference type="EMBL" id="TDX14971.1"/>
    </source>
</evidence>
<name>A0A4R8EZ05_9BACT</name>
<keyword evidence="2" id="KW-1185">Reference proteome</keyword>
<evidence type="ECO:0008006" key="3">
    <source>
        <dbReference type="Google" id="ProtNLM"/>
    </source>
</evidence>
<comment type="caution">
    <text evidence="1">The sequence shown here is derived from an EMBL/GenBank/DDBJ whole genome shotgun (WGS) entry which is preliminary data.</text>
</comment>
<dbReference type="AlphaFoldDB" id="A0A4R8EZ05"/>
<gene>
    <name evidence="1" type="ORF">C8D74_1086</name>
</gene>
<dbReference type="Proteomes" id="UP000294817">
    <property type="component" value="Unassembled WGS sequence"/>
</dbReference>
<accession>A0A4R8EZ05</accession>
<protein>
    <recommendedName>
        <fullName evidence="3">Helix-turn-helix protein</fullName>
    </recommendedName>
</protein>
<dbReference type="RefSeq" id="WP_103876888.1">
    <property type="nucleotide sequence ID" value="NZ_SODZ01000008.1"/>
</dbReference>
<sequence>MIEKVQYNYIRFLYFNKHKSQRAIAKEMGIHRATVKRAIKNPEQKYHMNVERDKPVNGDFEKRIKHLLEYNSNQPKNQKLTKRRIYELICEEGYKGSYSSFTYQVRKIEEKLGINQKEG</sequence>
<evidence type="ECO:0000313" key="2">
    <source>
        <dbReference type="Proteomes" id="UP000294817"/>
    </source>
</evidence>
<organism evidence="1 2">
    <name type="scientific">Petrotoga sibirica</name>
    <dbReference type="NCBI Taxonomy" id="156202"/>
    <lineage>
        <taxon>Bacteria</taxon>
        <taxon>Thermotogati</taxon>
        <taxon>Thermotogota</taxon>
        <taxon>Thermotogae</taxon>
        <taxon>Petrotogales</taxon>
        <taxon>Petrotogaceae</taxon>
        <taxon>Petrotoga</taxon>
    </lineage>
</organism>